<evidence type="ECO:0000256" key="5">
    <source>
        <dbReference type="ARBA" id="ARBA00022630"/>
    </source>
</evidence>
<accession>A0A1G5Q5A6</accession>
<dbReference type="Gene3D" id="3.30.390.30">
    <property type="match status" value="1"/>
</dbReference>
<dbReference type="SUPFAM" id="SSF55424">
    <property type="entry name" value="FAD/NAD-linked reductases, dimerisation (C-terminal) domain"/>
    <property type="match status" value="1"/>
</dbReference>
<feature type="domain" description="Peripheral subunit-binding (PSBD)" evidence="14">
    <location>
        <begin position="260"/>
        <end position="297"/>
    </location>
</feature>
<evidence type="ECO:0000256" key="3">
    <source>
        <dbReference type="ARBA" id="ARBA00007317"/>
    </source>
</evidence>
<dbReference type="InterPro" id="IPR011053">
    <property type="entry name" value="Single_hybrid_motif"/>
</dbReference>
<feature type="compositionally biased region" description="Pro residues" evidence="12">
    <location>
        <begin position="229"/>
        <end position="240"/>
    </location>
</feature>
<dbReference type="Pfam" id="PF07992">
    <property type="entry name" value="Pyr_redox_2"/>
    <property type="match status" value="1"/>
</dbReference>
<comment type="cofactor">
    <cofactor evidence="1">
        <name>(R)-lipoate</name>
        <dbReference type="ChEBI" id="CHEBI:83088"/>
    </cofactor>
</comment>
<dbReference type="Pfam" id="PF00198">
    <property type="entry name" value="2-oxoacid_dh"/>
    <property type="match status" value="1"/>
</dbReference>
<dbReference type="SUPFAM" id="SSF47005">
    <property type="entry name" value="Peripheral subunit-binding domain of 2-oxo acid dehydrogenase complex"/>
    <property type="match status" value="1"/>
</dbReference>
<evidence type="ECO:0000256" key="6">
    <source>
        <dbReference type="ARBA" id="ARBA00022823"/>
    </source>
</evidence>
<dbReference type="SUPFAM" id="SSF52777">
    <property type="entry name" value="CoA-dependent acyltransferases"/>
    <property type="match status" value="1"/>
</dbReference>
<dbReference type="PROSITE" id="PS50968">
    <property type="entry name" value="BIOTINYL_LIPOYL"/>
    <property type="match status" value="2"/>
</dbReference>
<dbReference type="InterPro" id="IPR016156">
    <property type="entry name" value="FAD/NAD-linked_Rdtase_dimer_sf"/>
</dbReference>
<keyword evidence="9" id="KW-0520">NAD</keyword>
<sequence length="1027" mass="109609">MAEPLVIKMPQLSDTMTEGVLVSWEKNIGDRIERGDIVATVETDKAIMDVEVFREGFLSGPIAPVDATVPVGEPICYLVASAEEVQGAEAEVPAGAEEAEVKGESEVEVPTPEAEAPVVDVAAPDGASHTINMPQLSDTMTEGVVVGWEKQIGDAISRGDIIAQVETDKAIMDVEVFREGFLSGPIAEVDSTVPVGQPMCYLVDSKDQVVDATAKAGAAAPAKAEAAAPPTPSQPAPAAPVPSARAMEGVTPAKRPDNKYATPYARKLAASLQVNLNNVKGTGPDGEITADDVRRAQPVQRPKEVVDQVPAHIMPEIQVPGEGRKMTSMEKAVSHSMTASLTMPTFHVTQYARPGALIKAAKKKGVSVTVAIAKACAEAIKKHPSVNWAYQPVDRLVERDQVDIGMAVSAEGGGLVVPVLRHCESNDVETLHESWKGLVDRARKRRLAPEEYANPTFMVSNMGMLGVPHFDAIPTPGTAAILAIAAAGEQGMPLTVTADHRVVNGAEVALFLNTLKSMIEEPEQWMGPTGPAIPEGAWDYDVVVIGGGPGGEDCARDLTGNGLKVAMINDSPFPGGECLWRGCIPSKAWRAAADRIRDRAEDAHLGIMNTTDAKLDWAQLEKTRRWVLEERGKMALNTDKGVKIDIVQGYAWFETDHRVFVDQSHLEKDPHARAVKGDDSEGRHITFGCAVIATGAPPFVPPIPGAREGVQSGGVLTSDTVWFLPKPPKKLGVIGGGAIGMEMAQIFQDFGTEVLLLERHERVLAEVEPEVAKNLTAVLEEDPNLTIKTNAATKSMKGKPGKMKLVYEDGEGEHTFDCDYVIMATGKRPTLEPLKLDNAGVATEDGVIKADNRCRTSVPHIFAVGDVIGGLMLAHTAGTQGRVAAHTILGEDMTYDEAKDSGVIFTRPEAAFVGLSVEQAKAKGIDAVEVKVPMSIDAKAMINNEQHGLIKIIADKASERIIGVHLLADHADTLVGEAVMMVAGELTLEQVGKAIHPHPTQTELFGELARRLHSRLARSKKKGKAKA</sequence>
<dbReference type="FunFam" id="3.30.390.30:FF:000001">
    <property type="entry name" value="Dihydrolipoyl dehydrogenase"/>
    <property type="match status" value="1"/>
</dbReference>
<dbReference type="InterPro" id="IPR036625">
    <property type="entry name" value="E3-bd_dom_sf"/>
</dbReference>
<dbReference type="PANTHER" id="PTHR22912">
    <property type="entry name" value="DISULFIDE OXIDOREDUCTASE"/>
    <property type="match status" value="1"/>
</dbReference>
<gene>
    <name evidence="15" type="ORF">SAMN03097708_01358</name>
</gene>
<keyword evidence="6" id="KW-0450">Lipoyl</keyword>
<dbReference type="GO" id="GO:0006103">
    <property type="term" value="P:2-oxoglutarate metabolic process"/>
    <property type="evidence" value="ECO:0007669"/>
    <property type="project" value="TreeGrafter"/>
</dbReference>
<evidence type="ECO:0000259" key="13">
    <source>
        <dbReference type="PROSITE" id="PS50968"/>
    </source>
</evidence>
<dbReference type="InterPro" id="IPR023753">
    <property type="entry name" value="FAD/NAD-binding_dom"/>
</dbReference>
<evidence type="ECO:0000256" key="8">
    <source>
        <dbReference type="ARBA" id="ARBA00023002"/>
    </source>
</evidence>
<dbReference type="Gene3D" id="3.30.559.10">
    <property type="entry name" value="Chloramphenicol acetyltransferase-like domain"/>
    <property type="match status" value="1"/>
</dbReference>
<proteinExistence type="inferred from homology"/>
<feature type="region of interest" description="Disordered" evidence="12">
    <location>
        <begin position="221"/>
        <end position="257"/>
    </location>
</feature>
<evidence type="ECO:0000256" key="2">
    <source>
        <dbReference type="ARBA" id="ARBA00001974"/>
    </source>
</evidence>
<evidence type="ECO:0000256" key="11">
    <source>
        <dbReference type="ARBA" id="ARBA00023284"/>
    </source>
</evidence>
<keyword evidence="7" id="KW-0274">FAD</keyword>
<name>A0A1G5Q5A6_9GAMM</name>
<protein>
    <submittedName>
        <fullName evidence="15">Dihydrolipoamide dehydrogenase</fullName>
    </submittedName>
</protein>
<evidence type="ECO:0000313" key="15">
    <source>
        <dbReference type="EMBL" id="SCZ57075.1"/>
    </source>
</evidence>
<dbReference type="AlphaFoldDB" id="A0A1G5Q5A6"/>
<dbReference type="InterPro" id="IPR050151">
    <property type="entry name" value="Class-I_Pyr_Nuc-Dis_Oxidored"/>
</dbReference>
<dbReference type="Gene3D" id="3.50.50.60">
    <property type="entry name" value="FAD/NAD(P)-binding domain"/>
    <property type="match status" value="2"/>
</dbReference>
<dbReference type="SUPFAM" id="SSF51905">
    <property type="entry name" value="FAD/NAD(P)-binding domain"/>
    <property type="match status" value="1"/>
</dbReference>
<dbReference type="GO" id="GO:0016746">
    <property type="term" value="F:acyltransferase activity"/>
    <property type="evidence" value="ECO:0007669"/>
    <property type="project" value="InterPro"/>
</dbReference>
<dbReference type="InterPro" id="IPR012999">
    <property type="entry name" value="Pyr_OxRdtase_I_AS"/>
</dbReference>
<evidence type="ECO:0000256" key="7">
    <source>
        <dbReference type="ARBA" id="ARBA00022827"/>
    </source>
</evidence>
<dbReference type="InterPro" id="IPR000089">
    <property type="entry name" value="Biotin_lipoyl"/>
</dbReference>
<dbReference type="EMBL" id="FMWD01000004">
    <property type="protein sequence ID" value="SCZ57075.1"/>
    <property type="molecule type" value="Genomic_DNA"/>
</dbReference>
<dbReference type="InterPro" id="IPR004167">
    <property type="entry name" value="PSBD"/>
</dbReference>
<dbReference type="PROSITE" id="PS00076">
    <property type="entry name" value="PYRIDINE_REDOX_1"/>
    <property type="match status" value="1"/>
</dbReference>
<evidence type="ECO:0000313" key="16">
    <source>
        <dbReference type="Proteomes" id="UP000199648"/>
    </source>
</evidence>
<dbReference type="PROSITE" id="PS00189">
    <property type="entry name" value="LIPOYL"/>
    <property type="match status" value="2"/>
</dbReference>
<dbReference type="PRINTS" id="PR00368">
    <property type="entry name" value="FADPNR"/>
</dbReference>
<dbReference type="GO" id="GO:0050660">
    <property type="term" value="F:flavin adenine dinucleotide binding"/>
    <property type="evidence" value="ECO:0007669"/>
    <property type="project" value="TreeGrafter"/>
</dbReference>
<comment type="cofactor">
    <cofactor evidence="2">
        <name>FAD</name>
        <dbReference type="ChEBI" id="CHEBI:57692"/>
    </cofactor>
</comment>
<evidence type="ECO:0000256" key="9">
    <source>
        <dbReference type="ARBA" id="ARBA00023027"/>
    </source>
</evidence>
<keyword evidence="16" id="KW-1185">Reference proteome</keyword>
<dbReference type="Pfam" id="PF00364">
    <property type="entry name" value="Biotin_lipoyl"/>
    <property type="match status" value="2"/>
</dbReference>
<dbReference type="InterPro" id="IPR036188">
    <property type="entry name" value="FAD/NAD-bd_sf"/>
</dbReference>
<reference evidence="15 16" key="1">
    <citation type="submission" date="2016-10" db="EMBL/GenBank/DDBJ databases">
        <authorList>
            <person name="de Groot N.N."/>
        </authorList>
    </citation>
    <scope>NUCLEOTIDE SEQUENCE [LARGE SCALE GENOMIC DNA]</scope>
    <source>
        <strain evidence="15 16">HLD2</strain>
    </source>
</reference>
<organism evidence="15 16">
    <name type="scientific">Thiohalomonas denitrificans</name>
    <dbReference type="NCBI Taxonomy" id="415747"/>
    <lineage>
        <taxon>Bacteria</taxon>
        <taxon>Pseudomonadati</taxon>
        <taxon>Pseudomonadota</taxon>
        <taxon>Gammaproteobacteria</taxon>
        <taxon>Thiohalomonadales</taxon>
        <taxon>Thiohalomonadaceae</taxon>
        <taxon>Thiohalomonas</taxon>
    </lineage>
</organism>
<evidence type="ECO:0000256" key="1">
    <source>
        <dbReference type="ARBA" id="ARBA00001938"/>
    </source>
</evidence>
<dbReference type="InterPro" id="IPR003016">
    <property type="entry name" value="2-oxoA_DH_lipoyl-BS"/>
</dbReference>
<dbReference type="PROSITE" id="PS51826">
    <property type="entry name" value="PSBD"/>
    <property type="match status" value="1"/>
</dbReference>
<dbReference type="OrthoDB" id="9800167at2"/>
<evidence type="ECO:0000256" key="10">
    <source>
        <dbReference type="ARBA" id="ARBA00023157"/>
    </source>
</evidence>
<dbReference type="SUPFAM" id="SSF51230">
    <property type="entry name" value="Single hybrid motif"/>
    <property type="match status" value="2"/>
</dbReference>
<dbReference type="InterPro" id="IPR004099">
    <property type="entry name" value="Pyr_nucl-diS_OxRdtase_dimer"/>
</dbReference>
<dbReference type="Pfam" id="PF02852">
    <property type="entry name" value="Pyr_redox_dim"/>
    <property type="match status" value="1"/>
</dbReference>
<comment type="similarity">
    <text evidence="4">Belongs to the class-I pyridine nucleotide-disulfide oxidoreductase family.</text>
</comment>
<evidence type="ECO:0000259" key="14">
    <source>
        <dbReference type="PROSITE" id="PS51826"/>
    </source>
</evidence>
<dbReference type="InterPro" id="IPR023213">
    <property type="entry name" value="CAT-like_dom_sf"/>
</dbReference>
<keyword evidence="8" id="KW-0560">Oxidoreductase</keyword>
<dbReference type="InterPro" id="IPR001078">
    <property type="entry name" value="2-oxoacid_DH_actylTfrase"/>
</dbReference>
<keyword evidence="5" id="KW-0285">Flavoprotein</keyword>
<dbReference type="Gene3D" id="2.40.50.100">
    <property type="match status" value="2"/>
</dbReference>
<keyword evidence="10" id="KW-1015">Disulfide bond</keyword>
<feature type="domain" description="Lipoyl-binding" evidence="13">
    <location>
        <begin position="4"/>
        <end position="79"/>
    </location>
</feature>
<keyword evidence="11" id="KW-0676">Redox-active center</keyword>
<evidence type="ECO:0000256" key="4">
    <source>
        <dbReference type="ARBA" id="ARBA00007532"/>
    </source>
</evidence>
<dbReference type="PRINTS" id="PR00411">
    <property type="entry name" value="PNDRDTASEI"/>
</dbReference>
<comment type="similarity">
    <text evidence="3">Belongs to the 2-oxoacid dehydrogenase family.</text>
</comment>
<dbReference type="CDD" id="cd06849">
    <property type="entry name" value="lipoyl_domain"/>
    <property type="match status" value="2"/>
</dbReference>
<dbReference type="Pfam" id="PF02817">
    <property type="entry name" value="E3_binding"/>
    <property type="match status" value="1"/>
</dbReference>
<dbReference type="RefSeq" id="WP_092994416.1">
    <property type="nucleotide sequence ID" value="NZ_FMWD01000004.1"/>
</dbReference>
<dbReference type="Gene3D" id="4.10.320.10">
    <property type="entry name" value="E3-binding domain"/>
    <property type="match status" value="1"/>
</dbReference>
<dbReference type="STRING" id="415747.SAMN03097708_01358"/>
<feature type="domain" description="Lipoyl-binding" evidence="13">
    <location>
        <begin position="128"/>
        <end position="203"/>
    </location>
</feature>
<dbReference type="PANTHER" id="PTHR22912:SF151">
    <property type="entry name" value="DIHYDROLIPOYL DEHYDROGENASE, MITOCHONDRIAL"/>
    <property type="match status" value="1"/>
</dbReference>
<evidence type="ECO:0000256" key="12">
    <source>
        <dbReference type="SAM" id="MobiDB-lite"/>
    </source>
</evidence>
<dbReference type="GO" id="GO:0004148">
    <property type="term" value="F:dihydrolipoyl dehydrogenase (NADH) activity"/>
    <property type="evidence" value="ECO:0007669"/>
    <property type="project" value="TreeGrafter"/>
</dbReference>
<dbReference type="Proteomes" id="UP000199648">
    <property type="component" value="Unassembled WGS sequence"/>
</dbReference>